<dbReference type="EMBL" id="VWRR01000018">
    <property type="protein sequence ID" value="KAF6000690.1"/>
    <property type="molecule type" value="Genomic_DNA"/>
</dbReference>
<dbReference type="InterPro" id="IPR050369">
    <property type="entry name" value="RBOH/FRE"/>
</dbReference>
<evidence type="ECO:0000256" key="4">
    <source>
        <dbReference type="ARBA" id="ARBA00023002"/>
    </source>
</evidence>
<comment type="subcellular location">
    <subcellularLocation>
        <location evidence="1">Membrane</location>
        <topology evidence="1">Multi-pass membrane protein</topology>
    </subcellularLocation>
</comment>
<proteinExistence type="predicted"/>
<feature type="transmembrane region" description="Helical" evidence="7">
    <location>
        <begin position="169"/>
        <end position="187"/>
    </location>
</feature>
<protein>
    <submittedName>
        <fullName evidence="9">NADPH oxidase 4</fullName>
    </submittedName>
</protein>
<comment type="caution">
    <text evidence="9">The sequence shown here is derived from an EMBL/GenBank/DDBJ whole genome shotgun (WGS) entry which is preliminary data.</text>
</comment>
<name>A0A7J7ID83_9RHOD</name>
<feature type="transmembrane region" description="Helical" evidence="7">
    <location>
        <begin position="226"/>
        <end position="251"/>
    </location>
</feature>
<feature type="transmembrane region" description="Helical" evidence="7">
    <location>
        <begin position="128"/>
        <end position="149"/>
    </location>
</feature>
<dbReference type="PANTHER" id="PTHR11972">
    <property type="entry name" value="NADPH OXIDASE"/>
    <property type="match status" value="1"/>
</dbReference>
<evidence type="ECO:0000256" key="2">
    <source>
        <dbReference type="ARBA" id="ARBA00022692"/>
    </source>
</evidence>
<keyword evidence="2 7" id="KW-0812">Transmembrane</keyword>
<dbReference type="InterPro" id="IPR013130">
    <property type="entry name" value="Fe3_Rdtase_TM_dom"/>
</dbReference>
<dbReference type="Pfam" id="PF08022">
    <property type="entry name" value="FAD_binding_8"/>
    <property type="match status" value="1"/>
</dbReference>
<dbReference type="AlphaFoldDB" id="A0A7J7ID83"/>
<dbReference type="SUPFAM" id="SSF63380">
    <property type="entry name" value="Riboflavin synthase domain-like"/>
    <property type="match status" value="1"/>
</dbReference>
<feature type="transmembrane region" description="Helical" evidence="7">
    <location>
        <begin position="596"/>
        <end position="615"/>
    </location>
</feature>
<feature type="transmembrane region" description="Helical" evidence="7">
    <location>
        <begin position="40"/>
        <end position="60"/>
    </location>
</feature>
<dbReference type="OrthoDB" id="6101at2759"/>
<feature type="domain" description="FAD-binding FR-type" evidence="8">
    <location>
        <begin position="249"/>
        <end position="361"/>
    </location>
</feature>
<dbReference type="Pfam" id="PF01794">
    <property type="entry name" value="Ferric_reduct"/>
    <property type="match status" value="1"/>
</dbReference>
<organism evidence="9 10">
    <name type="scientific">Cyanidiococcus yangmingshanensis</name>
    <dbReference type="NCBI Taxonomy" id="2690220"/>
    <lineage>
        <taxon>Eukaryota</taxon>
        <taxon>Rhodophyta</taxon>
        <taxon>Bangiophyceae</taxon>
        <taxon>Cyanidiales</taxon>
        <taxon>Cyanidiaceae</taxon>
        <taxon>Cyanidiococcus</taxon>
    </lineage>
</organism>
<dbReference type="Gene3D" id="3.40.50.80">
    <property type="entry name" value="Nucleotide-binding domain of ferredoxin-NADP reductase (FNR) module"/>
    <property type="match status" value="2"/>
</dbReference>
<gene>
    <name evidence="9" type="primary">NOX4_1</name>
    <name evidence="9" type="ORF">F1559_001362</name>
</gene>
<feature type="transmembrane region" description="Helical" evidence="7">
    <location>
        <begin position="72"/>
        <end position="93"/>
    </location>
</feature>
<evidence type="ECO:0000313" key="9">
    <source>
        <dbReference type="EMBL" id="KAF6000690.1"/>
    </source>
</evidence>
<dbReference type="PROSITE" id="PS51384">
    <property type="entry name" value="FAD_FR"/>
    <property type="match status" value="1"/>
</dbReference>
<dbReference type="InterPro" id="IPR000778">
    <property type="entry name" value="Cyt_b245_heavy_chain"/>
</dbReference>
<accession>A0A7J7ID83</accession>
<sequence length="865" mass="97436">MKTCSPATTSRTGEKRFLRPRGRVRAQLDLWNEKVGESGLFLSLLLAYWCAQAWFFVYGVKYELSLQLPADWSRYTLIVGRGFGYVATFNALLLPITANRTLTNILYRLPLYDIFSVARWLPELHSIIARWFTMAGWLHGIALSIAYGVGAIPFEGGFFSYSNRIPSTMVFITGCALMAFLLAIVLLSLEAVRRRVYRVFWASHMPLAILTYVALIFHGLRGGRPWSAYFFGLPLILYIVDRVYHAFAAAFTPHRVLSVRMSHENSNVVRLEIERRGRKFVAGQYFKLAWKSSLGARLSVAGEWHPFTVASSPSFDKDHMIFFIAATGSWTNALRALALQQGAPQRERLDFEGPQHLEQNQQEKEDREGVTGTKRSNITIKLPSNRQWILMAGPYGAPAQSHQNFAHQLLIGAGVGATPMVSIVQELCTRFAEGPNTLSAEKTIALTADKDLESGLVNETADGKSSTRSSSDLSAFEEAKKLAINPCGGVHVRRSSAALPPIVLARMGTIRGDTFLDRFSAVVLSNLWLFSILWICLADLTLSICAGAFSHIVAFIGSLSLFAVIVGMICLTVVADVRLSVNPPRWRYIFLPRGMLLLLWFAVALTNAVLCSLLIAEYFLAYGDHMTRISKTKEWLFVLIVTPVHITLFVLLLFFFFLPRSWTWRSTPGANFFKRRLTRSDPRKDESAHKVSRDSVQAAFSRVRTVTFVWVVRYVQDLWFLDKLYELASHQCDHSSHQPRLRMHVHITRTQMDTSTGATDELPSDFGHVLQFHRGRPDFNEYMAELMNEDAENANAEEARAKSEAGGLARFQRTRAFSNKVHHGVFLCGSSSIARSVRQSIRNVAAERSAEGLPRRNVFFMKENF</sequence>
<dbReference type="InterPro" id="IPR013112">
    <property type="entry name" value="FAD-bd_8"/>
</dbReference>
<dbReference type="GO" id="GO:0005886">
    <property type="term" value="C:plasma membrane"/>
    <property type="evidence" value="ECO:0007669"/>
    <property type="project" value="TreeGrafter"/>
</dbReference>
<keyword evidence="3 7" id="KW-1133">Transmembrane helix</keyword>
<dbReference type="GO" id="GO:0033215">
    <property type="term" value="P:reductive iron assimilation"/>
    <property type="evidence" value="ECO:0007669"/>
    <property type="project" value="TreeGrafter"/>
</dbReference>
<evidence type="ECO:0000256" key="6">
    <source>
        <dbReference type="SAM" id="MobiDB-lite"/>
    </source>
</evidence>
<evidence type="ECO:0000259" key="8">
    <source>
        <dbReference type="PROSITE" id="PS51384"/>
    </source>
</evidence>
<dbReference type="CDD" id="cd06186">
    <property type="entry name" value="NOX_Duox_like_FAD_NADP"/>
    <property type="match status" value="1"/>
</dbReference>
<dbReference type="InterPro" id="IPR017927">
    <property type="entry name" value="FAD-bd_FR_type"/>
</dbReference>
<feature type="transmembrane region" description="Helical" evidence="7">
    <location>
        <begin position="635"/>
        <end position="658"/>
    </location>
</feature>
<dbReference type="SUPFAM" id="SSF52343">
    <property type="entry name" value="Ferredoxin reductase-like, C-terminal NADP-linked domain"/>
    <property type="match status" value="1"/>
</dbReference>
<feature type="compositionally biased region" description="Basic and acidic residues" evidence="6">
    <location>
        <begin position="353"/>
        <end position="369"/>
    </location>
</feature>
<dbReference type="PANTHER" id="PTHR11972:SF153">
    <property type="entry name" value="SUPEROXIDE-GENERATING NADPH OXIDASE HEAVY CHAIN SUBUNIT A"/>
    <property type="match status" value="1"/>
</dbReference>
<feature type="region of interest" description="Disordered" evidence="6">
    <location>
        <begin position="353"/>
        <end position="375"/>
    </location>
</feature>
<dbReference type="PRINTS" id="PR00466">
    <property type="entry name" value="GP91PHOX"/>
</dbReference>
<keyword evidence="10" id="KW-1185">Reference proteome</keyword>
<evidence type="ECO:0000313" key="10">
    <source>
        <dbReference type="Proteomes" id="UP000530660"/>
    </source>
</evidence>
<dbReference type="InterPro" id="IPR039261">
    <property type="entry name" value="FNR_nucleotide-bd"/>
</dbReference>
<evidence type="ECO:0000256" key="7">
    <source>
        <dbReference type="SAM" id="Phobius"/>
    </source>
</evidence>
<dbReference type="Proteomes" id="UP000530660">
    <property type="component" value="Unassembled WGS sequence"/>
</dbReference>
<dbReference type="InterPro" id="IPR017938">
    <property type="entry name" value="Riboflavin_synthase-like_b-brl"/>
</dbReference>
<evidence type="ECO:0000256" key="5">
    <source>
        <dbReference type="ARBA" id="ARBA00023136"/>
    </source>
</evidence>
<feature type="transmembrane region" description="Helical" evidence="7">
    <location>
        <begin position="555"/>
        <end position="575"/>
    </location>
</feature>
<feature type="transmembrane region" description="Helical" evidence="7">
    <location>
        <begin position="199"/>
        <end position="220"/>
    </location>
</feature>
<dbReference type="GO" id="GO:0000293">
    <property type="term" value="F:ferric-chelate reductase activity"/>
    <property type="evidence" value="ECO:0007669"/>
    <property type="project" value="TreeGrafter"/>
</dbReference>
<evidence type="ECO:0000256" key="1">
    <source>
        <dbReference type="ARBA" id="ARBA00004141"/>
    </source>
</evidence>
<keyword evidence="4" id="KW-0560">Oxidoreductase</keyword>
<evidence type="ECO:0000256" key="3">
    <source>
        <dbReference type="ARBA" id="ARBA00022989"/>
    </source>
</evidence>
<keyword evidence="5 7" id="KW-0472">Membrane</keyword>
<reference evidence="9 10" key="1">
    <citation type="journal article" date="2020" name="J. Phycol.">
        <title>Comparative genome analysis reveals Cyanidiococcus gen. nov., a new extremophilic red algal genus sister to Cyanidioschyzon (Cyanidioschyzonaceae, Rhodophyta).</title>
        <authorList>
            <person name="Liu S.-L."/>
            <person name="Chiang Y.-R."/>
            <person name="Yoon H.S."/>
            <person name="Fu H.-Y."/>
        </authorList>
    </citation>
    <scope>NUCLEOTIDE SEQUENCE [LARGE SCALE GENOMIC DNA]</scope>
    <source>
        <strain evidence="9 10">THAL066</strain>
    </source>
</reference>
<dbReference type="Gene3D" id="2.40.30.10">
    <property type="entry name" value="Translation factors"/>
    <property type="match status" value="1"/>
</dbReference>